<dbReference type="KEGG" id="schv:BRCON_0637"/>
<reference evidence="1 2" key="1">
    <citation type="submission" date="2018-05" db="EMBL/GenBank/DDBJ databases">
        <title>A metagenomic window into the 2 km-deep terrestrial subsurface aquifer revealed taxonomically and functionally diverse microbial community comprising novel uncultured bacterial lineages.</title>
        <authorList>
            <person name="Kadnikov V.V."/>
            <person name="Mardanov A.V."/>
            <person name="Beletsky A.V."/>
            <person name="Banks D."/>
            <person name="Pimenov N.V."/>
            <person name="Frank Y.A."/>
            <person name="Karnachuk O.V."/>
            <person name="Ravin N.V."/>
        </authorList>
    </citation>
    <scope>NUCLEOTIDE SEQUENCE [LARGE SCALE GENOMIC DNA]</scope>
    <source>
        <strain evidence="1">BY</strain>
    </source>
</reference>
<sequence length="40" mass="4294">MWIKHLFVPCALLGIPAQMSGALPRIPLHRAQCGSPLQAA</sequence>
<accession>A0A2Z4Y2W3</accession>
<protein>
    <submittedName>
        <fullName evidence="1">Uncharacterized protein</fullName>
    </submittedName>
</protein>
<evidence type="ECO:0000313" key="1">
    <source>
        <dbReference type="EMBL" id="AXA35414.1"/>
    </source>
</evidence>
<gene>
    <name evidence="1" type="ORF">BRCON_0637</name>
</gene>
<name>A0A2Z4Y2W3_SUMC1</name>
<dbReference type="EMBL" id="CP030759">
    <property type="protein sequence ID" value="AXA35414.1"/>
    <property type="molecule type" value="Genomic_DNA"/>
</dbReference>
<dbReference type="Proteomes" id="UP000262583">
    <property type="component" value="Chromosome"/>
</dbReference>
<organism evidence="1 2">
    <name type="scientific">Sumerlaea chitinivorans</name>
    <dbReference type="NCBI Taxonomy" id="2250252"/>
    <lineage>
        <taxon>Bacteria</taxon>
        <taxon>Candidatus Sumerlaeota</taxon>
        <taxon>Candidatus Sumerlaeia</taxon>
        <taxon>Candidatus Sumerlaeales</taxon>
        <taxon>Candidatus Sumerlaeaceae</taxon>
        <taxon>Candidatus Sumerlaea</taxon>
    </lineage>
</organism>
<evidence type="ECO:0000313" key="2">
    <source>
        <dbReference type="Proteomes" id="UP000262583"/>
    </source>
</evidence>
<dbReference type="AlphaFoldDB" id="A0A2Z4Y2W3"/>
<proteinExistence type="predicted"/>